<evidence type="ECO:0008006" key="3">
    <source>
        <dbReference type="Google" id="ProtNLM"/>
    </source>
</evidence>
<feature type="non-terminal residue" evidence="2">
    <location>
        <position position="161"/>
    </location>
</feature>
<dbReference type="AlphaFoldDB" id="A0A6J4SN68"/>
<dbReference type="EMBL" id="CADCVO010000326">
    <property type="protein sequence ID" value="CAA9497033.1"/>
    <property type="molecule type" value="Genomic_DNA"/>
</dbReference>
<protein>
    <recommendedName>
        <fullName evidence="3">Glycosyltransferase RgtA/B/C/D-like domain-containing protein</fullName>
    </recommendedName>
</protein>
<reference evidence="2" key="1">
    <citation type="submission" date="2020-02" db="EMBL/GenBank/DDBJ databases">
        <authorList>
            <person name="Meier V. D."/>
        </authorList>
    </citation>
    <scope>NUCLEOTIDE SEQUENCE</scope>
    <source>
        <strain evidence="2">AVDCRST_MAG13</strain>
    </source>
</reference>
<evidence type="ECO:0000313" key="2">
    <source>
        <dbReference type="EMBL" id="CAA9497033.1"/>
    </source>
</evidence>
<feature type="transmembrane region" description="Helical" evidence="1">
    <location>
        <begin position="84"/>
        <end position="105"/>
    </location>
</feature>
<keyword evidence="1" id="KW-1133">Transmembrane helix</keyword>
<proteinExistence type="predicted"/>
<organism evidence="2">
    <name type="scientific">uncultured Solirubrobacteraceae bacterium</name>
    <dbReference type="NCBI Taxonomy" id="1162706"/>
    <lineage>
        <taxon>Bacteria</taxon>
        <taxon>Bacillati</taxon>
        <taxon>Actinomycetota</taxon>
        <taxon>Thermoleophilia</taxon>
        <taxon>Solirubrobacterales</taxon>
        <taxon>Solirubrobacteraceae</taxon>
        <taxon>environmental samples</taxon>
    </lineage>
</organism>
<evidence type="ECO:0000256" key="1">
    <source>
        <dbReference type="SAM" id="Phobius"/>
    </source>
</evidence>
<accession>A0A6J4SN68</accession>
<gene>
    <name evidence="2" type="ORF">AVDCRST_MAG13-2041</name>
</gene>
<keyword evidence="1" id="KW-0472">Membrane</keyword>
<sequence>MGTAVRRLLFPLVVSALCAVLIGAASVRAVEWTDYEREALPAVTALVAGDPAGFVAQAPAYGGSLLLRAPFALAADAAGGGPLAVFRALAAPALLASVALGLVLWSGLARAGRTRAAWAALGLAVLHPTAVRALETGHPEEVVGGALALGAVALALAGRPV</sequence>
<keyword evidence="1" id="KW-0812">Transmembrane</keyword>
<name>A0A6J4SN68_9ACTN</name>